<feature type="transmembrane region" description="Helical" evidence="1">
    <location>
        <begin position="96"/>
        <end position="123"/>
    </location>
</feature>
<dbReference type="PANTHER" id="PTHR31494">
    <property type="entry name" value="THH1_TOM1_TOM3 DOMAIN-CONTAINING PROTEIN-RELATED-RELATED"/>
    <property type="match status" value="1"/>
</dbReference>
<feature type="transmembrane region" description="Helical" evidence="1">
    <location>
        <begin position="214"/>
        <end position="233"/>
    </location>
</feature>
<comment type="caution">
    <text evidence="2">The sequence shown here is derived from an EMBL/GenBank/DDBJ whole genome shotgun (WGS) entry which is preliminary data.</text>
</comment>
<evidence type="ECO:0008006" key="4">
    <source>
        <dbReference type="Google" id="ProtNLM"/>
    </source>
</evidence>
<dbReference type="PANTHER" id="PTHR31494:SF3">
    <property type="entry name" value="THH1_TOM1_TOM3 DOMAIN-CONTAINING PROTEIN"/>
    <property type="match status" value="1"/>
</dbReference>
<feature type="transmembrane region" description="Helical" evidence="1">
    <location>
        <begin position="245"/>
        <end position="268"/>
    </location>
</feature>
<gene>
    <name evidence="2" type="ORF">RB653_002401</name>
</gene>
<reference evidence="2 3" key="1">
    <citation type="submission" date="2023-11" db="EMBL/GenBank/DDBJ databases">
        <title>Dfirmibasis_genome.</title>
        <authorList>
            <person name="Edelbroek B."/>
            <person name="Kjellin J."/>
            <person name="Jerlstrom-Hultqvist J."/>
            <person name="Soderbom F."/>
        </authorList>
    </citation>
    <scope>NUCLEOTIDE SEQUENCE [LARGE SCALE GENOMIC DNA]</scope>
    <source>
        <strain evidence="2 3">TNS-C-14</strain>
    </source>
</reference>
<feature type="transmembrane region" description="Helical" evidence="1">
    <location>
        <begin position="61"/>
        <end position="84"/>
    </location>
</feature>
<dbReference type="AlphaFoldDB" id="A0AAN7YYN9"/>
<keyword evidence="1" id="KW-0472">Membrane</keyword>
<feature type="transmembrane region" description="Helical" evidence="1">
    <location>
        <begin position="20"/>
        <end position="40"/>
    </location>
</feature>
<evidence type="ECO:0000313" key="3">
    <source>
        <dbReference type="Proteomes" id="UP001344447"/>
    </source>
</evidence>
<evidence type="ECO:0000313" key="2">
    <source>
        <dbReference type="EMBL" id="KAK5577460.1"/>
    </source>
</evidence>
<keyword evidence="1" id="KW-1133">Transmembrane helix</keyword>
<dbReference type="EMBL" id="JAVFKY010000004">
    <property type="protein sequence ID" value="KAK5577460.1"/>
    <property type="molecule type" value="Genomic_DNA"/>
</dbReference>
<keyword evidence="1" id="KW-0812">Transmembrane</keyword>
<proteinExistence type="predicted"/>
<feature type="transmembrane region" description="Helical" evidence="1">
    <location>
        <begin position="135"/>
        <end position="157"/>
    </location>
</feature>
<evidence type="ECO:0000256" key="1">
    <source>
        <dbReference type="SAM" id="Phobius"/>
    </source>
</evidence>
<feature type="transmembrane region" description="Helical" evidence="1">
    <location>
        <begin position="169"/>
        <end position="193"/>
    </location>
</feature>
<organism evidence="2 3">
    <name type="scientific">Dictyostelium firmibasis</name>
    <dbReference type="NCBI Taxonomy" id="79012"/>
    <lineage>
        <taxon>Eukaryota</taxon>
        <taxon>Amoebozoa</taxon>
        <taxon>Evosea</taxon>
        <taxon>Eumycetozoa</taxon>
        <taxon>Dictyostelia</taxon>
        <taxon>Dictyosteliales</taxon>
        <taxon>Dictyosteliaceae</taxon>
        <taxon>Dictyostelium</taxon>
    </lineage>
</organism>
<name>A0AAN7YYN9_9MYCE</name>
<protein>
    <recommendedName>
        <fullName evidence="4">THH1/TOM1/TOM3 domain-containing protein</fullName>
    </recommendedName>
</protein>
<dbReference type="Proteomes" id="UP001344447">
    <property type="component" value="Unassembled WGS sequence"/>
</dbReference>
<keyword evidence="3" id="KW-1185">Reference proteome</keyword>
<accession>A0AAN7YYN9</accession>
<sequence>MENNVNGEYPFTNSKTLDKIVITFYVVRFISFFILFILNSPQVYYEYFLLRKKGKYLSPRLFTFVSISIFPLLRSSQSLTGLVLHDTTTTSVSWYLGIWGTLFLTTEWIFIGIYWISILYTFFSSQKVALKKLKTTFYSGLFLIGILVCWCIFLSIYSRFGSKESIVSISSKGFIVMASLIGTFIIINGLILVRYLNDQKEKSSAFKTSAKKTFRLTILFSILLLGLILREIMSAALKVEKDSNYVYIFTFITYIIEFPQVLVIMKALDQSNENEKTWKRYITFKNVTRRLSGPKLPDDSKIESGFGSSIINSSKVCDSKNLNTISVSTFDENGKTGSGIESYEVELSTINEIEI</sequence>